<proteinExistence type="predicted"/>
<keyword evidence="1 3" id="KW-0853">WD repeat</keyword>
<feature type="non-terminal residue" evidence="4">
    <location>
        <position position="83"/>
    </location>
</feature>
<sequence length="83" mass="8819">GMHIVSGSDGCTVRTWDAASGQLVGSPLQGYSRRVHCVVYSPDGMRIVSSSNDRTIRIWDSATGAPIVTIRGHTHCVSSVAFS</sequence>
<dbReference type="InterPro" id="IPR015943">
    <property type="entry name" value="WD40/YVTN_repeat-like_dom_sf"/>
</dbReference>
<feature type="non-terminal residue" evidence="4">
    <location>
        <position position="1"/>
    </location>
</feature>
<reference evidence="4 5" key="1">
    <citation type="journal article" date="2016" name="Mol. Biol. Evol.">
        <title>Comparative Genomics of Early-Diverging Mushroom-Forming Fungi Provides Insights into the Origins of Lignocellulose Decay Capabilities.</title>
        <authorList>
            <person name="Nagy L.G."/>
            <person name="Riley R."/>
            <person name="Tritt A."/>
            <person name="Adam C."/>
            <person name="Daum C."/>
            <person name="Floudas D."/>
            <person name="Sun H."/>
            <person name="Yadav J.S."/>
            <person name="Pangilinan J."/>
            <person name="Larsson K.H."/>
            <person name="Matsuura K."/>
            <person name="Barry K."/>
            <person name="Labutti K."/>
            <person name="Kuo R."/>
            <person name="Ohm R.A."/>
            <person name="Bhattacharya S.S."/>
            <person name="Shirouzu T."/>
            <person name="Yoshinaga Y."/>
            <person name="Martin F.M."/>
            <person name="Grigoriev I.V."/>
            <person name="Hibbett D.S."/>
        </authorList>
    </citation>
    <scope>NUCLEOTIDE SEQUENCE [LARGE SCALE GENOMIC DNA]</scope>
    <source>
        <strain evidence="4 5">HHB12029</strain>
    </source>
</reference>
<gene>
    <name evidence="4" type="ORF">EXIGLDRAFT_584104</name>
</gene>
<evidence type="ECO:0000256" key="1">
    <source>
        <dbReference type="ARBA" id="ARBA00022574"/>
    </source>
</evidence>
<dbReference type="SUPFAM" id="SSF50978">
    <property type="entry name" value="WD40 repeat-like"/>
    <property type="match status" value="1"/>
</dbReference>
<dbReference type="Pfam" id="PF00400">
    <property type="entry name" value="WD40"/>
    <property type="match status" value="1"/>
</dbReference>
<evidence type="ECO:0000256" key="2">
    <source>
        <dbReference type="ARBA" id="ARBA00022737"/>
    </source>
</evidence>
<dbReference type="PANTHER" id="PTHR19848">
    <property type="entry name" value="WD40 REPEAT PROTEIN"/>
    <property type="match status" value="1"/>
</dbReference>
<dbReference type="PROSITE" id="PS50082">
    <property type="entry name" value="WD_REPEATS_2"/>
    <property type="match status" value="2"/>
</dbReference>
<accession>A0A166A5T0</accession>
<dbReference type="AlphaFoldDB" id="A0A166A5T0"/>
<dbReference type="Proteomes" id="UP000077266">
    <property type="component" value="Unassembled WGS sequence"/>
</dbReference>
<dbReference type="STRING" id="1314781.A0A166A5T0"/>
<dbReference type="InterPro" id="IPR001680">
    <property type="entry name" value="WD40_rpt"/>
</dbReference>
<dbReference type="InterPro" id="IPR036322">
    <property type="entry name" value="WD40_repeat_dom_sf"/>
</dbReference>
<dbReference type="PROSITE" id="PS50294">
    <property type="entry name" value="WD_REPEATS_REGION"/>
    <property type="match status" value="1"/>
</dbReference>
<protein>
    <submittedName>
        <fullName evidence="4">WD40 repeat-like protein</fullName>
    </submittedName>
</protein>
<organism evidence="4 5">
    <name type="scientific">Exidia glandulosa HHB12029</name>
    <dbReference type="NCBI Taxonomy" id="1314781"/>
    <lineage>
        <taxon>Eukaryota</taxon>
        <taxon>Fungi</taxon>
        <taxon>Dikarya</taxon>
        <taxon>Basidiomycota</taxon>
        <taxon>Agaricomycotina</taxon>
        <taxon>Agaricomycetes</taxon>
        <taxon>Auriculariales</taxon>
        <taxon>Exidiaceae</taxon>
        <taxon>Exidia</taxon>
    </lineage>
</organism>
<dbReference type="EMBL" id="KV426091">
    <property type="protein sequence ID" value="KZV88759.1"/>
    <property type="molecule type" value="Genomic_DNA"/>
</dbReference>
<feature type="repeat" description="WD" evidence="3">
    <location>
        <begin position="1"/>
        <end position="26"/>
    </location>
</feature>
<dbReference type="PANTHER" id="PTHR19848:SF8">
    <property type="entry name" value="F-BOX AND WD REPEAT DOMAIN CONTAINING 7"/>
    <property type="match status" value="1"/>
</dbReference>
<evidence type="ECO:0000313" key="5">
    <source>
        <dbReference type="Proteomes" id="UP000077266"/>
    </source>
</evidence>
<keyword evidence="2" id="KW-0677">Repeat</keyword>
<evidence type="ECO:0000313" key="4">
    <source>
        <dbReference type="EMBL" id="KZV88759.1"/>
    </source>
</evidence>
<dbReference type="SMART" id="SM00320">
    <property type="entry name" value="WD40"/>
    <property type="match status" value="1"/>
</dbReference>
<dbReference type="InParanoid" id="A0A166A5T0"/>
<dbReference type="OrthoDB" id="6262491at2759"/>
<dbReference type="Gene3D" id="2.130.10.10">
    <property type="entry name" value="YVTN repeat-like/Quinoprotein amine dehydrogenase"/>
    <property type="match status" value="1"/>
</dbReference>
<keyword evidence="5" id="KW-1185">Reference proteome</keyword>
<feature type="repeat" description="WD" evidence="3">
    <location>
        <begin position="28"/>
        <end position="69"/>
    </location>
</feature>
<evidence type="ECO:0000256" key="3">
    <source>
        <dbReference type="PROSITE-ProRule" id="PRU00221"/>
    </source>
</evidence>
<name>A0A166A5T0_EXIGL</name>